<evidence type="ECO:0000256" key="5">
    <source>
        <dbReference type="SAM" id="Phobius"/>
    </source>
</evidence>
<dbReference type="GO" id="GO:0008953">
    <property type="term" value="F:penicillin amidase activity"/>
    <property type="evidence" value="ECO:0007669"/>
    <property type="project" value="UniProtKB-EC"/>
</dbReference>
<comment type="similarity">
    <text evidence="1">Belongs to the peptidase S45 family.</text>
</comment>
<accession>A0A3B0TJR5</accession>
<dbReference type="PANTHER" id="PTHR34218:SF4">
    <property type="entry name" value="ACYL-HOMOSERINE LACTONE ACYLASE QUIP"/>
    <property type="match status" value="1"/>
</dbReference>
<dbReference type="Gene3D" id="2.30.120.10">
    <property type="match status" value="1"/>
</dbReference>
<dbReference type="InterPro" id="IPR002692">
    <property type="entry name" value="S45"/>
</dbReference>
<dbReference type="PANTHER" id="PTHR34218">
    <property type="entry name" value="PEPTIDASE S45 PENICILLIN AMIDASE"/>
    <property type="match status" value="1"/>
</dbReference>
<sequence length="911" mass="100599">MDEIKPPDGTDGSAETEPEAPAPSDPSPATDVSDQDHETDDFFATLPDQTTEVGDTQVRRGKTRPPGGFKQHRKRRYPRLRKIAKRSGFVALVLVFGLVGFLVWSTRRPLPMIDGEVAIPGLVGEVTIIRDEQGIPHIYAENVNDLFLAQGYVQAQDRFWQMDFWRHISSGTLSEMFGKSQVGADEFLRTMGWRQLAETQYAESSDMSRAALDGYTAGVNAYLAERSPAELDFGYTILELSNRSYDPAPWSPVDSLAWGKVMAWDLRGNMDNEIARSLLLNQYTPEQVQQLFPDYPTKNPIIIGDTSGKRTSATGIDPGPVTIVDALEDIVAMTQNLDDLTKGGDPGIGSNSWVISGDRSVTGAPILANDPHLGIQMPSIWYQVGLHCAPVSDACPYDVAGFSFPGVPGVVIGHNSRIAWGLTNLGPDVVDLVIEQINPDNANQYRVNDEWVDMEVRTEIITVAGGADKTLTVRSTRNGPIISGVFSDLENFDETSGLPLPKNYAIAMRWTALQPTPGLTETLLRLNVAGNFDEFREALSYFAVPAQNMIYADIEGNIGYQAPGMIPIRRNGDGRLPVPGWIDDYNWDGFIPFEELPNLYNPADGYIVTANNPVVDGRYEYLLTTDWTYGYRARRLVDLISANQPLSVDDMALIQFDSFNLNAEQLRPNVLQAINTNTATEREARALLAKWNLQNRADSAGAAVWAATWRAMLALTFQDELPESLWPTGGSRWFVVMEGLMANPTDPFWDDRTTALVETRDDILALSFTNAVKELSETLGDTPSAWQWGDLHEVDFRNQTLGESGIGLIEGRFNRGGFRASGGESIVNATGWNPVDGYKVDWLPSMRMIVDLADLENSRAIHTTGQSGQISSKHYIDMAATWIAGENFPMRWDRTTVEAAAEGTLRLVPSP</sequence>
<dbReference type="Gene3D" id="3.60.20.10">
    <property type="entry name" value="Glutamine Phosphoribosylpyrophosphate, subunit 1, domain 1"/>
    <property type="match status" value="1"/>
</dbReference>
<dbReference type="EMBL" id="UOEK01000395">
    <property type="protein sequence ID" value="VAW07296.1"/>
    <property type="molecule type" value="Genomic_DNA"/>
</dbReference>
<dbReference type="AlphaFoldDB" id="A0A3B0TJR5"/>
<dbReference type="PIRSF" id="PIRSF001227">
    <property type="entry name" value="Pen_acylase"/>
    <property type="match status" value="1"/>
</dbReference>
<organism evidence="6">
    <name type="scientific">hydrothermal vent metagenome</name>
    <dbReference type="NCBI Taxonomy" id="652676"/>
    <lineage>
        <taxon>unclassified sequences</taxon>
        <taxon>metagenomes</taxon>
        <taxon>ecological metagenomes</taxon>
    </lineage>
</organism>
<keyword evidence="5" id="KW-0472">Membrane</keyword>
<dbReference type="InterPro" id="IPR029055">
    <property type="entry name" value="Ntn_hydrolases_N"/>
</dbReference>
<dbReference type="SUPFAM" id="SSF56235">
    <property type="entry name" value="N-terminal nucleophile aminohydrolases (Ntn hydrolases)"/>
    <property type="match status" value="1"/>
</dbReference>
<gene>
    <name evidence="6" type="ORF">MNBD_ACTINO02-2466</name>
</gene>
<reference evidence="6" key="1">
    <citation type="submission" date="2018-06" db="EMBL/GenBank/DDBJ databases">
        <authorList>
            <person name="Zhirakovskaya E."/>
        </authorList>
    </citation>
    <scope>NUCLEOTIDE SEQUENCE</scope>
</reference>
<dbReference type="InterPro" id="IPR043146">
    <property type="entry name" value="Penicillin_amidase_N_B-knob"/>
</dbReference>
<keyword evidence="3" id="KW-0865">Zymogen</keyword>
<keyword evidence="5" id="KW-0812">Transmembrane</keyword>
<feature type="region of interest" description="Disordered" evidence="4">
    <location>
        <begin position="1"/>
        <end position="75"/>
    </location>
</feature>
<keyword evidence="2 6" id="KW-0378">Hydrolase</keyword>
<evidence type="ECO:0000313" key="6">
    <source>
        <dbReference type="EMBL" id="VAW07296.1"/>
    </source>
</evidence>
<dbReference type="InterPro" id="IPR043147">
    <property type="entry name" value="Penicillin_amidase_A-knob"/>
</dbReference>
<dbReference type="CDD" id="cd03747">
    <property type="entry name" value="Ntn_PGA_like"/>
    <property type="match status" value="1"/>
</dbReference>
<dbReference type="Gene3D" id="1.10.1400.10">
    <property type="match status" value="1"/>
</dbReference>
<proteinExistence type="inferred from homology"/>
<dbReference type="InterPro" id="IPR014395">
    <property type="entry name" value="Pen/GL7ACA/AHL_acylase"/>
</dbReference>
<dbReference type="InterPro" id="IPR023343">
    <property type="entry name" value="Penicillin_amidase_dom1"/>
</dbReference>
<evidence type="ECO:0000256" key="2">
    <source>
        <dbReference type="ARBA" id="ARBA00022801"/>
    </source>
</evidence>
<name>A0A3B0TJR5_9ZZZZ</name>
<dbReference type="Pfam" id="PF01804">
    <property type="entry name" value="Penicil_amidase"/>
    <property type="match status" value="1"/>
</dbReference>
<evidence type="ECO:0000256" key="1">
    <source>
        <dbReference type="ARBA" id="ARBA00006586"/>
    </source>
</evidence>
<dbReference type="Gene3D" id="1.10.439.10">
    <property type="entry name" value="Penicillin Amidohydrolase, domain 1"/>
    <property type="match status" value="1"/>
</dbReference>
<feature type="transmembrane region" description="Helical" evidence="5">
    <location>
        <begin position="83"/>
        <end position="104"/>
    </location>
</feature>
<evidence type="ECO:0000256" key="4">
    <source>
        <dbReference type="SAM" id="MobiDB-lite"/>
    </source>
</evidence>
<protein>
    <submittedName>
        <fullName evidence="6">Penicillin amidase</fullName>
        <ecNumber evidence="6">3.5.1.11</ecNumber>
    </submittedName>
</protein>
<keyword evidence="5" id="KW-1133">Transmembrane helix</keyword>
<dbReference type="GO" id="GO:0017000">
    <property type="term" value="P:antibiotic biosynthetic process"/>
    <property type="evidence" value="ECO:0007669"/>
    <property type="project" value="InterPro"/>
</dbReference>
<dbReference type="EC" id="3.5.1.11" evidence="6"/>
<evidence type="ECO:0000256" key="3">
    <source>
        <dbReference type="ARBA" id="ARBA00023145"/>
    </source>
</evidence>